<dbReference type="Ensembl" id="ENSCCNT00000036574.1">
    <property type="protein sequence ID" value="ENSCCNP00000028994.1"/>
    <property type="gene ID" value="ENSCCNG00000027796.1"/>
</dbReference>
<evidence type="ECO:0000256" key="2">
    <source>
        <dbReference type="ARBA" id="ARBA00004325"/>
    </source>
</evidence>
<dbReference type="PROSITE" id="PS00086">
    <property type="entry name" value="CYTOCHROME_P450"/>
    <property type="match status" value="1"/>
</dbReference>
<evidence type="ECO:0000256" key="19">
    <source>
        <dbReference type="RuleBase" id="RU000461"/>
    </source>
</evidence>
<evidence type="ECO:0000256" key="17">
    <source>
        <dbReference type="ARBA" id="ARBA00047970"/>
    </source>
</evidence>
<keyword evidence="7" id="KW-0809">Transit peptide</keyword>
<comment type="catalytic activity">
    <reaction evidence="16">
        <text>a steroid + 2 reduced [adrenodoxin] + O2 + 2 H(+) = an 11beta-hydroxysteroid + 2 oxidized [adrenodoxin] + H2O</text>
        <dbReference type="Rhea" id="RHEA:15629"/>
        <dbReference type="Rhea" id="RHEA-COMP:9998"/>
        <dbReference type="Rhea" id="RHEA-COMP:9999"/>
        <dbReference type="ChEBI" id="CHEBI:15377"/>
        <dbReference type="ChEBI" id="CHEBI:15378"/>
        <dbReference type="ChEBI" id="CHEBI:15379"/>
        <dbReference type="ChEBI" id="CHEBI:33737"/>
        <dbReference type="ChEBI" id="CHEBI:33738"/>
        <dbReference type="ChEBI" id="CHEBI:35341"/>
        <dbReference type="ChEBI" id="CHEBI:35346"/>
        <dbReference type="EC" id="1.14.15.4"/>
    </reaction>
    <physiologicalReaction direction="left-to-right" evidence="16">
        <dbReference type="Rhea" id="RHEA:15630"/>
    </physiologicalReaction>
</comment>
<dbReference type="SUPFAM" id="SSF48264">
    <property type="entry name" value="Cytochrome P450"/>
    <property type="match status" value="1"/>
</dbReference>
<keyword evidence="13" id="KW-0755">Steroidogenesis</keyword>
<comment type="similarity">
    <text evidence="3 19">Belongs to the cytochrome P450 family.</text>
</comment>
<evidence type="ECO:0000313" key="20">
    <source>
        <dbReference type="Ensembl" id="ENSCCNP00000028994.1"/>
    </source>
</evidence>
<dbReference type="GO" id="GO:0004507">
    <property type="term" value="F:steroid 11-beta-monooxygenase activity"/>
    <property type="evidence" value="ECO:0007669"/>
    <property type="project" value="UniProtKB-EC"/>
</dbReference>
<comment type="catalytic activity">
    <reaction evidence="17">
        <text>21-hydroxyprogesterone + 2 reduced [adrenodoxin] + O2 + 2 H(+) = corticosterone + 2 oxidized [adrenodoxin] + H2O</text>
        <dbReference type="Rhea" id="RHEA:46104"/>
        <dbReference type="Rhea" id="RHEA-COMP:9998"/>
        <dbReference type="Rhea" id="RHEA-COMP:9999"/>
        <dbReference type="ChEBI" id="CHEBI:15377"/>
        <dbReference type="ChEBI" id="CHEBI:15378"/>
        <dbReference type="ChEBI" id="CHEBI:15379"/>
        <dbReference type="ChEBI" id="CHEBI:16827"/>
        <dbReference type="ChEBI" id="CHEBI:16973"/>
        <dbReference type="ChEBI" id="CHEBI:33737"/>
        <dbReference type="ChEBI" id="CHEBI:33738"/>
    </reaction>
    <physiologicalReaction direction="left-to-right" evidence="17">
        <dbReference type="Rhea" id="RHEA:46105"/>
    </physiologicalReaction>
</comment>
<dbReference type="InterPro" id="IPR017972">
    <property type="entry name" value="Cyt_P450_CS"/>
</dbReference>
<keyword evidence="11" id="KW-0496">Mitochondrion</keyword>
<evidence type="ECO:0000256" key="12">
    <source>
        <dbReference type="ARBA" id="ARBA00023136"/>
    </source>
</evidence>
<evidence type="ECO:0000256" key="4">
    <source>
        <dbReference type="ARBA" id="ARBA00012767"/>
    </source>
</evidence>
<dbReference type="GO" id="GO:0008203">
    <property type="term" value="P:cholesterol metabolic process"/>
    <property type="evidence" value="ECO:0007669"/>
    <property type="project" value="TreeGrafter"/>
</dbReference>
<dbReference type="GO" id="GO:0020037">
    <property type="term" value="F:heme binding"/>
    <property type="evidence" value="ECO:0007669"/>
    <property type="project" value="InterPro"/>
</dbReference>
<dbReference type="GO" id="GO:0047783">
    <property type="term" value="F:corticosterone 18-monooxygenase activity"/>
    <property type="evidence" value="ECO:0007669"/>
    <property type="project" value="TreeGrafter"/>
</dbReference>
<comment type="catalytic activity">
    <reaction evidence="15">
        <text>21-hydroxyprogesterone + 2 reduced [adrenodoxin] + O2 + 2 H(+) = 18-hydroxy-11-deoxycorticosterone + 2 oxidized [adrenodoxin] + H2O</text>
        <dbReference type="Rhea" id="RHEA:76151"/>
        <dbReference type="Rhea" id="RHEA-COMP:9998"/>
        <dbReference type="Rhea" id="RHEA-COMP:9999"/>
        <dbReference type="ChEBI" id="CHEBI:15377"/>
        <dbReference type="ChEBI" id="CHEBI:15378"/>
        <dbReference type="ChEBI" id="CHEBI:15379"/>
        <dbReference type="ChEBI" id="CHEBI:16973"/>
        <dbReference type="ChEBI" id="CHEBI:33737"/>
        <dbReference type="ChEBI" id="CHEBI:33738"/>
        <dbReference type="ChEBI" id="CHEBI:195166"/>
    </reaction>
    <physiologicalReaction direction="left-to-right" evidence="15">
        <dbReference type="Rhea" id="RHEA:76152"/>
    </physiologicalReaction>
</comment>
<evidence type="ECO:0000256" key="5">
    <source>
        <dbReference type="ARBA" id="ARBA00022617"/>
    </source>
</evidence>
<evidence type="ECO:0000256" key="9">
    <source>
        <dbReference type="ARBA" id="ARBA00023004"/>
    </source>
</evidence>
<evidence type="ECO:0000256" key="1">
    <source>
        <dbReference type="ARBA" id="ARBA00001971"/>
    </source>
</evidence>
<evidence type="ECO:0000256" key="6">
    <source>
        <dbReference type="ARBA" id="ARBA00022723"/>
    </source>
</evidence>
<evidence type="ECO:0000256" key="18">
    <source>
        <dbReference type="PIRSR" id="PIRSR602401-1"/>
    </source>
</evidence>
<name>A0A8C0XP30_CASCN</name>
<proteinExistence type="inferred from homology"/>
<evidence type="ECO:0000256" key="10">
    <source>
        <dbReference type="ARBA" id="ARBA00023033"/>
    </source>
</evidence>
<dbReference type="GO" id="GO:0034650">
    <property type="term" value="P:cortisol metabolic process"/>
    <property type="evidence" value="ECO:0007669"/>
    <property type="project" value="TreeGrafter"/>
</dbReference>
<dbReference type="PRINTS" id="PR00463">
    <property type="entry name" value="EP450I"/>
</dbReference>
<evidence type="ECO:0000256" key="8">
    <source>
        <dbReference type="ARBA" id="ARBA00023002"/>
    </source>
</evidence>
<dbReference type="PANTHER" id="PTHR24279:SF1">
    <property type="entry name" value="CYTOCHROME P450 11B2, MITOCHONDRIAL"/>
    <property type="match status" value="1"/>
</dbReference>
<reference evidence="20" key="1">
    <citation type="submission" date="2023-09" db="UniProtKB">
        <authorList>
            <consortium name="Ensembl"/>
        </authorList>
    </citation>
    <scope>IDENTIFICATION</scope>
</reference>
<evidence type="ECO:0000256" key="15">
    <source>
        <dbReference type="ARBA" id="ARBA00047585"/>
    </source>
</evidence>
<evidence type="ECO:0000256" key="3">
    <source>
        <dbReference type="ARBA" id="ARBA00010617"/>
    </source>
</evidence>
<evidence type="ECO:0000256" key="14">
    <source>
        <dbReference type="ARBA" id="ARBA00042800"/>
    </source>
</evidence>
<dbReference type="GO" id="GO:0006704">
    <property type="term" value="P:glucocorticoid biosynthetic process"/>
    <property type="evidence" value="ECO:0007669"/>
    <property type="project" value="TreeGrafter"/>
</dbReference>
<protein>
    <recommendedName>
        <fullName evidence="4">steroid 11beta-monooxygenase</fullName>
        <ecNumber evidence="4">1.14.15.4</ecNumber>
    </recommendedName>
    <alternativeName>
        <fullName evidence="14">Cytochrome P450C11</fullName>
    </alternativeName>
</protein>
<dbReference type="GO" id="GO:0005743">
    <property type="term" value="C:mitochondrial inner membrane"/>
    <property type="evidence" value="ECO:0007669"/>
    <property type="project" value="TreeGrafter"/>
</dbReference>
<keyword evidence="12" id="KW-0472">Membrane</keyword>
<dbReference type="Pfam" id="PF00067">
    <property type="entry name" value="p450"/>
    <property type="match status" value="1"/>
</dbReference>
<dbReference type="GO" id="GO:0071375">
    <property type="term" value="P:cellular response to peptide hormone stimulus"/>
    <property type="evidence" value="ECO:0007669"/>
    <property type="project" value="TreeGrafter"/>
</dbReference>
<dbReference type="InterPro" id="IPR050479">
    <property type="entry name" value="CYP11_CYP27_families"/>
</dbReference>
<dbReference type="GO" id="GO:0005506">
    <property type="term" value="F:iron ion binding"/>
    <property type="evidence" value="ECO:0007669"/>
    <property type="project" value="InterPro"/>
</dbReference>
<keyword evidence="10 19" id="KW-0503">Monooxygenase</keyword>
<evidence type="ECO:0000256" key="7">
    <source>
        <dbReference type="ARBA" id="ARBA00022946"/>
    </source>
</evidence>
<evidence type="ECO:0000256" key="11">
    <source>
        <dbReference type="ARBA" id="ARBA00023128"/>
    </source>
</evidence>
<gene>
    <name evidence="20" type="primary">LOC109681816</name>
</gene>
<keyword evidence="9 18" id="KW-0408">Iron</keyword>
<dbReference type="PANTHER" id="PTHR24279">
    <property type="entry name" value="CYTOCHROME P450"/>
    <property type="match status" value="1"/>
</dbReference>
<keyword evidence="6 18" id="KW-0479">Metal-binding</keyword>
<dbReference type="InterPro" id="IPR036396">
    <property type="entry name" value="Cyt_P450_sf"/>
</dbReference>
<dbReference type="EC" id="1.14.15.4" evidence="4"/>
<comment type="subcellular location">
    <subcellularLocation>
        <location evidence="2">Mitochondrion membrane</location>
    </subcellularLocation>
</comment>
<keyword evidence="5 18" id="KW-0349">Heme</keyword>
<dbReference type="InterPro" id="IPR002401">
    <property type="entry name" value="Cyt_P450_E_grp-I"/>
</dbReference>
<keyword evidence="8 19" id="KW-0560">Oxidoreductase</keyword>
<dbReference type="Gene3D" id="1.10.630.10">
    <property type="entry name" value="Cytochrome P450"/>
    <property type="match status" value="1"/>
</dbReference>
<evidence type="ECO:0000256" key="13">
    <source>
        <dbReference type="ARBA" id="ARBA00023250"/>
    </source>
</evidence>
<organism evidence="20">
    <name type="scientific">Castor canadensis</name>
    <name type="common">American beaver</name>
    <dbReference type="NCBI Taxonomy" id="51338"/>
    <lineage>
        <taxon>Eukaryota</taxon>
        <taxon>Metazoa</taxon>
        <taxon>Chordata</taxon>
        <taxon>Craniata</taxon>
        <taxon>Vertebrata</taxon>
        <taxon>Euteleostomi</taxon>
        <taxon>Mammalia</taxon>
        <taxon>Eutheria</taxon>
        <taxon>Euarchontoglires</taxon>
        <taxon>Glires</taxon>
        <taxon>Rodentia</taxon>
        <taxon>Castorimorpha</taxon>
        <taxon>Castoridae</taxon>
        <taxon>Castor</taxon>
    </lineage>
</organism>
<dbReference type="InterPro" id="IPR001128">
    <property type="entry name" value="Cyt_P450"/>
</dbReference>
<accession>A0A8C0XP30</accession>
<sequence>MGFLMKAGVQLAGPWPCLHVARRTVGTRAVPAPKAVLPFEAIPRCPGNKWLRVLRIWKEQGHGSLHLDMHRTFQELGPIFRQSASTLDWFCRGVQGGQDSVRQGFVNFLRYDLGRAQTVWVMLPEDAERLYQKDNLHPHRENVESWLVYKERRGQKCGVFLLRAMISGLRVVLLPACRNGPEWRFNRLRLNPNVLSPKAVQKFTPLLDTVAREYTEDLKKKVLQNTRGCLTLDVQPSIFKYTIEAGNFAIFGKRMFLFGHYSNSENQKCIDAAKAMLKSTGQLLFLPRSLSRWTSTHVWKEHFEAWDHISEHVNRNIQQVYQELAQGGTPQNHGILSELLLGGDMSFEVIKANTLELFAGSMDTTAVPLLMTLFELARNPDVQKALRQESLAAEASISGNPQRATTELPLLRAAIKETLRLYPVGVFLSRKLTSDLVLQNYHIPAGTPINVHLYSTGRNPAVFPRPERYSPQRWLDRRLRFHHLAFGFGVRQCLGRRLAETKMLLLLHHVLKSFSVETLHKKDLNLVYHFVLMPASFPLLTLRPVH</sequence>
<evidence type="ECO:0000256" key="16">
    <source>
        <dbReference type="ARBA" id="ARBA00047946"/>
    </source>
</evidence>
<dbReference type="AlphaFoldDB" id="A0A8C0XP30"/>
<dbReference type="GO" id="GO:0032342">
    <property type="term" value="P:aldosterone biosynthetic process"/>
    <property type="evidence" value="ECO:0007669"/>
    <property type="project" value="TreeGrafter"/>
</dbReference>
<feature type="binding site" description="axial binding residue" evidence="18">
    <location>
        <position position="493"/>
    </location>
    <ligand>
        <name>heme</name>
        <dbReference type="ChEBI" id="CHEBI:30413"/>
    </ligand>
    <ligandPart>
        <name>Fe</name>
        <dbReference type="ChEBI" id="CHEBI:18248"/>
    </ligandPart>
</feature>
<dbReference type="PRINTS" id="PR00385">
    <property type="entry name" value="P450"/>
</dbReference>
<comment type="cofactor">
    <cofactor evidence="1 18">
        <name>heme</name>
        <dbReference type="ChEBI" id="CHEBI:30413"/>
    </cofactor>
</comment>